<gene>
    <name evidence="2" type="primary">mdoC_2</name>
    <name evidence="2" type="ORF">NCTC12965_05552</name>
</gene>
<dbReference type="AlphaFoldDB" id="A0A4U9VPK8"/>
<proteinExistence type="predicted"/>
<dbReference type="EC" id="2.1.-.-" evidence="2"/>
<reference evidence="2" key="1">
    <citation type="submission" date="2019-05" db="EMBL/GenBank/DDBJ databases">
        <authorList>
            <consortium name="Pathogen Informatics"/>
        </authorList>
    </citation>
    <scope>NUCLEOTIDE SEQUENCE [LARGE SCALE GENOMIC DNA]</scope>
    <source>
        <strain evidence="2">NCTC12965</strain>
    </source>
</reference>
<keyword evidence="1" id="KW-1133">Transmembrane helix</keyword>
<evidence type="ECO:0000256" key="1">
    <source>
        <dbReference type="SAM" id="Phobius"/>
    </source>
</evidence>
<organism evidence="2">
    <name type="scientific">Serratia fonticola</name>
    <dbReference type="NCBI Taxonomy" id="47917"/>
    <lineage>
        <taxon>Bacteria</taxon>
        <taxon>Pseudomonadati</taxon>
        <taxon>Pseudomonadota</taxon>
        <taxon>Gammaproteobacteria</taxon>
        <taxon>Enterobacterales</taxon>
        <taxon>Yersiniaceae</taxon>
        <taxon>Serratia</taxon>
    </lineage>
</organism>
<accession>A0A4U9VPK8</accession>
<sequence length="157" mass="17822">METLFYLPFFIVGAYAFKYSWLKAVFLKPSWPAVLGSLLLLVAYMLNQKLLAHSSFGFELENHDQSRARGPDGQRGVRIWPCAARFPFASHYLSGQRFAVYLSGSPSADADIRRFVTPLIDNNLLGFLLGLVFVFACAFLLYELHKRIPLCTLPVLW</sequence>
<keyword evidence="1" id="KW-0472">Membrane</keyword>
<dbReference type="EMBL" id="CABEEZ010000117">
    <property type="protein sequence ID" value="VTR47689.1"/>
    <property type="molecule type" value="Genomic_DNA"/>
</dbReference>
<dbReference type="GO" id="GO:0016740">
    <property type="term" value="F:transferase activity"/>
    <property type="evidence" value="ECO:0007669"/>
    <property type="project" value="UniProtKB-KW"/>
</dbReference>
<evidence type="ECO:0000313" key="2">
    <source>
        <dbReference type="EMBL" id="VTR47689.1"/>
    </source>
</evidence>
<feature type="transmembrane region" description="Helical" evidence="1">
    <location>
        <begin position="123"/>
        <end position="142"/>
    </location>
</feature>
<feature type="transmembrane region" description="Helical" evidence="1">
    <location>
        <begin position="26"/>
        <end position="46"/>
    </location>
</feature>
<keyword evidence="1" id="KW-0812">Transmembrane</keyword>
<keyword evidence="2" id="KW-0808">Transferase</keyword>
<protein>
    <submittedName>
        <fullName evidence="2">Glucans biosynthesis protein C</fullName>
        <ecNumber evidence="2">2.1.-.-</ecNumber>
    </submittedName>
</protein>
<name>A0A4U9VPK8_SERFO</name>